<keyword evidence="5" id="KW-0472">Membrane</keyword>
<dbReference type="InterPro" id="IPR036259">
    <property type="entry name" value="MFS_trans_sf"/>
</dbReference>
<feature type="domain" description="PABS" evidence="6">
    <location>
        <begin position="313"/>
        <end position="442"/>
    </location>
</feature>
<reference evidence="7" key="1">
    <citation type="submission" date="2021-04" db="EMBL/GenBank/DDBJ databases">
        <authorList>
            <person name="Yoon J."/>
        </authorList>
    </citation>
    <scope>NUCLEOTIDE SEQUENCE</scope>
    <source>
        <strain evidence="7">KMU-90</strain>
    </source>
</reference>
<evidence type="ECO:0000256" key="2">
    <source>
        <dbReference type="ARBA" id="ARBA00022679"/>
    </source>
</evidence>
<dbReference type="NCBIfam" id="NF037959">
    <property type="entry name" value="MFS_SpdSyn"/>
    <property type="match status" value="1"/>
</dbReference>
<feature type="transmembrane region" description="Helical" evidence="5">
    <location>
        <begin position="34"/>
        <end position="59"/>
    </location>
</feature>
<dbReference type="Gene3D" id="3.40.50.150">
    <property type="entry name" value="Vaccinia Virus protein VP39"/>
    <property type="match status" value="1"/>
</dbReference>
<evidence type="ECO:0000256" key="3">
    <source>
        <dbReference type="ARBA" id="ARBA00023115"/>
    </source>
</evidence>
<dbReference type="SUPFAM" id="SSF53335">
    <property type="entry name" value="S-adenosyl-L-methionine-dependent methyltransferases"/>
    <property type="match status" value="1"/>
</dbReference>
<evidence type="ECO:0000256" key="5">
    <source>
        <dbReference type="SAM" id="Phobius"/>
    </source>
</evidence>
<dbReference type="CDD" id="cd02440">
    <property type="entry name" value="AdoMet_MTases"/>
    <property type="match status" value="1"/>
</dbReference>
<dbReference type="SUPFAM" id="SSF103473">
    <property type="entry name" value="MFS general substrate transporter"/>
    <property type="match status" value="1"/>
</dbReference>
<protein>
    <submittedName>
        <fullName evidence="7">Fused MFS/spermidine synthase</fullName>
    </submittedName>
</protein>
<feature type="transmembrane region" description="Helical" evidence="5">
    <location>
        <begin position="71"/>
        <end position="96"/>
    </location>
</feature>
<dbReference type="PANTHER" id="PTHR43317:SF1">
    <property type="entry name" value="THERMOSPERMINE SYNTHASE ACAULIS5"/>
    <property type="match status" value="1"/>
</dbReference>
<keyword evidence="5" id="KW-0812">Transmembrane</keyword>
<dbReference type="InterPro" id="IPR030374">
    <property type="entry name" value="PABS"/>
</dbReference>
<evidence type="ECO:0000313" key="8">
    <source>
        <dbReference type="Proteomes" id="UP000681356"/>
    </source>
</evidence>
<feature type="active site" description="Proton acceptor" evidence="4">
    <location>
        <position position="362"/>
    </location>
</feature>
<feature type="transmembrane region" description="Helical" evidence="5">
    <location>
        <begin position="177"/>
        <end position="197"/>
    </location>
</feature>
<feature type="transmembrane region" description="Helical" evidence="5">
    <location>
        <begin position="108"/>
        <end position="128"/>
    </location>
</feature>
<dbReference type="RefSeq" id="WP_212535948.1">
    <property type="nucleotide sequence ID" value="NZ_JAGTUU010000003.1"/>
</dbReference>
<keyword evidence="2 4" id="KW-0808">Transferase</keyword>
<proteinExistence type="inferred from homology"/>
<sequence>MRATPLWLLVLVQAAVSAASLVVEIVAGRMLAPYVGMSLYTWTAVIAVVLAGFSAGHWWGGVLAERPLRRALAATGWALLGAAVTTALAGQALRLAAGPVLAGGTSPVWGITGLTVAAFFLPSFFAGVPAPVLTKAALDGSGRQGQALGAMFASGAVGAIAGTLLAGFVFISWLGSIVTLAVVTAVYVAGAALCLWLARRVSAACVLGGIAALLAAGQSLLAPGPCTVESRYFCLAVQDFSADPQSPVRAMVLDHLVHGISARDLPQVMFTDHGAMLDALARLRAPGRDFSSFFIGGGSYTLPRAFADRGLTRVTVAEIDPAVTALAASDFWFDPDSAEVLHEDARVALARRDTRYDVIVGDAFTDTAVPQHLVTREFFDLVAARLEPGGSYLMNVIDYSDSLAAVGSLVATLRDVFPEVEIWAEARRPEPGERIVMVIAAGDRPTPGDSFAVPAPDRKRFAALAPEFVDRIAARGMVLTDDYAPIDRLVGARD</sequence>
<dbReference type="GO" id="GO:0006596">
    <property type="term" value="P:polyamine biosynthetic process"/>
    <property type="evidence" value="ECO:0007669"/>
    <property type="project" value="UniProtKB-UniRule"/>
</dbReference>
<keyword evidence="5" id="KW-1133">Transmembrane helix</keyword>
<dbReference type="PANTHER" id="PTHR43317">
    <property type="entry name" value="THERMOSPERMINE SYNTHASE ACAULIS5"/>
    <property type="match status" value="1"/>
</dbReference>
<name>A0A8J7WBZ6_9RHOB</name>
<keyword evidence="8" id="KW-1185">Reference proteome</keyword>
<gene>
    <name evidence="7" type="ORF">KB874_07475</name>
</gene>
<dbReference type="AlphaFoldDB" id="A0A8J7WBZ6"/>
<dbReference type="EMBL" id="JAGTUU010000003">
    <property type="protein sequence ID" value="MBS0123972.1"/>
    <property type="molecule type" value="Genomic_DNA"/>
</dbReference>
<accession>A0A8J7WBZ6</accession>
<dbReference type="GO" id="GO:0010487">
    <property type="term" value="F:thermospermine synthase activity"/>
    <property type="evidence" value="ECO:0007669"/>
    <property type="project" value="TreeGrafter"/>
</dbReference>
<dbReference type="Proteomes" id="UP000681356">
    <property type="component" value="Unassembled WGS sequence"/>
</dbReference>
<feature type="transmembrane region" description="Helical" evidence="5">
    <location>
        <begin position="148"/>
        <end position="171"/>
    </location>
</feature>
<evidence type="ECO:0000256" key="4">
    <source>
        <dbReference type="PROSITE-ProRule" id="PRU00354"/>
    </source>
</evidence>
<dbReference type="PROSITE" id="PS51006">
    <property type="entry name" value="PABS_2"/>
    <property type="match status" value="1"/>
</dbReference>
<dbReference type="InterPro" id="IPR029063">
    <property type="entry name" value="SAM-dependent_MTases_sf"/>
</dbReference>
<comment type="similarity">
    <text evidence="1">Belongs to the spermidine/spermine synthase family.</text>
</comment>
<keyword evidence="3 4" id="KW-0620">Polyamine biosynthesis</keyword>
<evidence type="ECO:0000313" key="7">
    <source>
        <dbReference type="EMBL" id="MBS0123972.1"/>
    </source>
</evidence>
<evidence type="ECO:0000256" key="1">
    <source>
        <dbReference type="ARBA" id="ARBA00007867"/>
    </source>
</evidence>
<feature type="transmembrane region" description="Helical" evidence="5">
    <location>
        <begin position="204"/>
        <end position="221"/>
    </location>
</feature>
<organism evidence="7 8">
    <name type="scientific">Thetidibacter halocola</name>
    <dbReference type="NCBI Taxonomy" id="2827239"/>
    <lineage>
        <taxon>Bacteria</taxon>
        <taxon>Pseudomonadati</taxon>
        <taxon>Pseudomonadota</taxon>
        <taxon>Alphaproteobacteria</taxon>
        <taxon>Rhodobacterales</taxon>
        <taxon>Roseobacteraceae</taxon>
        <taxon>Thetidibacter</taxon>
    </lineage>
</organism>
<evidence type="ECO:0000259" key="6">
    <source>
        <dbReference type="PROSITE" id="PS51006"/>
    </source>
</evidence>
<comment type="caution">
    <text evidence="7">The sequence shown here is derived from an EMBL/GenBank/DDBJ whole genome shotgun (WGS) entry which is preliminary data.</text>
</comment>